<dbReference type="Proteomes" id="UP000182321">
    <property type="component" value="Unassembled WGS sequence"/>
</dbReference>
<keyword evidence="1" id="KW-1133">Transmembrane helix</keyword>
<name>A0A1H7M881_9FIRM</name>
<feature type="transmembrane region" description="Helical" evidence="1">
    <location>
        <begin position="95"/>
        <end position="119"/>
    </location>
</feature>
<dbReference type="EMBL" id="FNZX01000022">
    <property type="protein sequence ID" value="SEL07476.1"/>
    <property type="molecule type" value="Genomic_DNA"/>
</dbReference>
<keyword evidence="3" id="KW-1185">Reference proteome</keyword>
<gene>
    <name evidence="2" type="ORF">SAMN02910377_02590</name>
</gene>
<reference evidence="3" key="1">
    <citation type="submission" date="2016-10" db="EMBL/GenBank/DDBJ databases">
        <authorList>
            <person name="Varghese N."/>
        </authorList>
    </citation>
    <scope>NUCLEOTIDE SEQUENCE [LARGE SCALE GENOMIC DNA]</scope>
    <source>
        <strain evidence="3">ACV-9</strain>
    </source>
</reference>
<keyword evidence="1" id="KW-0472">Membrane</keyword>
<feature type="transmembrane region" description="Helical" evidence="1">
    <location>
        <begin position="69"/>
        <end position="89"/>
    </location>
</feature>
<protein>
    <submittedName>
        <fullName evidence="2">Uncharacterized protein</fullName>
    </submittedName>
</protein>
<evidence type="ECO:0000313" key="3">
    <source>
        <dbReference type="Proteomes" id="UP000182321"/>
    </source>
</evidence>
<evidence type="ECO:0000256" key="1">
    <source>
        <dbReference type="SAM" id="Phobius"/>
    </source>
</evidence>
<organism evidence="2 3">
    <name type="scientific">Pseudobutyrivibrio ruminis</name>
    <dbReference type="NCBI Taxonomy" id="46206"/>
    <lineage>
        <taxon>Bacteria</taxon>
        <taxon>Bacillati</taxon>
        <taxon>Bacillota</taxon>
        <taxon>Clostridia</taxon>
        <taxon>Lachnospirales</taxon>
        <taxon>Lachnospiraceae</taxon>
        <taxon>Pseudobutyrivibrio</taxon>
    </lineage>
</organism>
<proteinExistence type="predicted"/>
<evidence type="ECO:0000313" key="2">
    <source>
        <dbReference type="EMBL" id="SEL07476.1"/>
    </source>
</evidence>
<dbReference type="AlphaFoldDB" id="A0A1H7M881"/>
<sequence>MSIQGLNQADKIISMAKEGANWKKMPQKKGPRKKKYKGSEKYICNKFGKTIVVYSDYNPAEIFWNPLNLLFLIPFIPIMVFLTLGYYKYLNDSKGILFLILDIIIFILSLWTIDISLLIKYFRYKDFVRYDKTTKKPIIKASICTGEQVAGFRDLSTGAFEEVMLIKNQEDLASFKKIYGITEEIEKIY</sequence>
<accession>A0A1H7M881</accession>
<keyword evidence="1" id="KW-0812">Transmembrane</keyword>